<dbReference type="GO" id="GO:0003712">
    <property type="term" value="F:transcription coregulator activity"/>
    <property type="evidence" value="ECO:0007669"/>
    <property type="project" value="InterPro"/>
</dbReference>
<evidence type="ECO:0000256" key="6">
    <source>
        <dbReference type="ARBA" id="ARBA00023242"/>
    </source>
</evidence>
<feature type="compositionally biased region" description="Basic and acidic residues" evidence="9">
    <location>
        <begin position="44"/>
        <end position="55"/>
    </location>
</feature>
<feature type="compositionally biased region" description="Low complexity" evidence="9">
    <location>
        <begin position="26"/>
        <end position="41"/>
    </location>
</feature>
<dbReference type="EMBL" id="AZGZ01000016">
    <property type="protein sequence ID" value="KZZ90686.1"/>
    <property type="molecule type" value="Genomic_DNA"/>
</dbReference>
<evidence type="ECO:0000256" key="5">
    <source>
        <dbReference type="ARBA" id="ARBA00023163"/>
    </source>
</evidence>
<proteinExistence type="inferred from homology"/>
<dbReference type="VEuPathDB" id="FungiDB:AAP_03781"/>
<feature type="region of interest" description="Disordered" evidence="9">
    <location>
        <begin position="1"/>
        <end position="55"/>
    </location>
</feature>
<protein>
    <recommendedName>
        <fullName evidence="3 8">Mediator of RNA polymerase II transcription subunit 17</fullName>
    </recommendedName>
    <alternativeName>
        <fullName evidence="7 8">Mediator complex subunit 17</fullName>
    </alternativeName>
</protein>
<evidence type="ECO:0000256" key="1">
    <source>
        <dbReference type="ARBA" id="ARBA00004123"/>
    </source>
</evidence>
<organism evidence="10 11">
    <name type="scientific">Ascosphaera apis ARSEF 7405</name>
    <dbReference type="NCBI Taxonomy" id="392613"/>
    <lineage>
        <taxon>Eukaryota</taxon>
        <taxon>Fungi</taxon>
        <taxon>Dikarya</taxon>
        <taxon>Ascomycota</taxon>
        <taxon>Pezizomycotina</taxon>
        <taxon>Eurotiomycetes</taxon>
        <taxon>Eurotiomycetidae</taxon>
        <taxon>Onygenales</taxon>
        <taxon>Ascosphaeraceae</taxon>
        <taxon>Ascosphaera</taxon>
    </lineage>
</organism>
<evidence type="ECO:0000256" key="4">
    <source>
        <dbReference type="ARBA" id="ARBA00023015"/>
    </source>
</evidence>
<evidence type="ECO:0000256" key="2">
    <source>
        <dbReference type="ARBA" id="ARBA00005635"/>
    </source>
</evidence>
<keyword evidence="11" id="KW-1185">Reference proteome</keyword>
<dbReference type="GO" id="GO:0006357">
    <property type="term" value="P:regulation of transcription by RNA polymerase II"/>
    <property type="evidence" value="ECO:0007669"/>
    <property type="project" value="InterPro"/>
</dbReference>
<evidence type="ECO:0000256" key="3">
    <source>
        <dbReference type="ARBA" id="ARBA00019610"/>
    </source>
</evidence>
<dbReference type="Pfam" id="PF10156">
    <property type="entry name" value="Med17"/>
    <property type="match status" value="1"/>
</dbReference>
<comment type="similarity">
    <text evidence="2 8">Belongs to the Mediator complex subunit 17 family.</text>
</comment>
<keyword evidence="4 8" id="KW-0805">Transcription regulation</keyword>
<evidence type="ECO:0000313" key="11">
    <source>
        <dbReference type="Proteomes" id="UP000242877"/>
    </source>
</evidence>
<sequence>MEQEPLYVPLRPLSYKKKDSDDTAPETLPETEQQTEQQSDQVSEEQKPGEHKIEQDKLAHEAGLAIRIAQINEQKGSYRNATESQLLEEIEAARLRKRNGKGKDKAAGDTDSADNAQDAIAVATSADRVSKGRREMLEFAQQARNEVTIALNFVSLLLTKFSTATTARQVTSTIADEVKQIVPTGTIDVDYVALQSEDEVARKNAQDISIVSQGWKSASFKASSKKFRTAAARIDKEISAENAYWEDILRIKEKGWKIMRNPADRKVLAVQCASLEAGRSYKDRGLIRLRRAPEGRIIIDQGLDTNDPKGLRVRIERRGRTIGRADPKCLECLKRFVQNDVSDDLETEEWIRLRRDTLFEEELWHELEREARNMLSYGLEMNRNQIRFSTGRGPVSDQEYVVIDLADVNDLDGDRVADDGELGAIKDSNPSEETVLAHSISLLLRLLFSYTQRKGYEKRRTQLPRPLKEPRRPDPEYKLLRPVKNYLRHKAEYAQFMAALDGVGETLANAGFEWSIQSNHHSLVCRNKSTQLEPPSSSATPDTLISPLLNPIVSTISISCLSRIVMTVALQTSFDFASSTSKSPHIGVKFHVRTRKAPSFHHEAADAARIPSRGNESLQSSFTSQIDALNGIQFLIQRHLVDLVSEYSYSSVETSQSSGQFGNSVTLKDIEIEDLDNDSDLDFEYERELAAFPEINCLHHTSNVPRLHFKPFFIETGELSAFSRQRNRTKRLRVSLNIHEATLQVKSFWISDQSNSSQASEATASDEDSIDGGRNYVWSRGSNANNSRKTFKELIKDLSVDEGS</sequence>
<dbReference type="PANTHER" id="PTHR13114:SF7">
    <property type="entry name" value="MEDIATOR OF RNA POLYMERASE II TRANSCRIPTION SUBUNIT 17"/>
    <property type="match status" value="1"/>
</dbReference>
<reference evidence="10 11" key="1">
    <citation type="journal article" date="2016" name="Genome Biol. Evol.">
        <title>Divergent and convergent evolution of fungal pathogenicity.</title>
        <authorList>
            <person name="Shang Y."/>
            <person name="Xiao G."/>
            <person name="Zheng P."/>
            <person name="Cen K."/>
            <person name="Zhan S."/>
            <person name="Wang C."/>
        </authorList>
    </citation>
    <scope>NUCLEOTIDE SEQUENCE [LARGE SCALE GENOMIC DNA]</scope>
    <source>
        <strain evidence="10 11">ARSEF 7405</strain>
    </source>
</reference>
<dbReference type="GO" id="GO:0016592">
    <property type="term" value="C:mediator complex"/>
    <property type="evidence" value="ECO:0007669"/>
    <property type="project" value="InterPro"/>
</dbReference>
<dbReference type="Gene3D" id="6.10.250.2620">
    <property type="match status" value="1"/>
</dbReference>
<evidence type="ECO:0000256" key="8">
    <source>
        <dbReference type="RuleBase" id="RU364140"/>
    </source>
</evidence>
<dbReference type="PANTHER" id="PTHR13114">
    <property type="entry name" value="MEDIATOR OF RNA POLYMERASE II TRANSCRIPTION SUBUNIT 17"/>
    <property type="match status" value="1"/>
</dbReference>
<keyword evidence="5 8" id="KW-0804">Transcription</keyword>
<dbReference type="GO" id="GO:0070847">
    <property type="term" value="C:core mediator complex"/>
    <property type="evidence" value="ECO:0007669"/>
    <property type="project" value="TreeGrafter"/>
</dbReference>
<keyword evidence="8" id="KW-0010">Activator</keyword>
<evidence type="ECO:0000313" key="10">
    <source>
        <dbReference type="EMBL" id="KZZ90686.1"/>
    </source>
</evidence>
<feature type="region of interest" description="Disordered" evidence="9">
    <location>
        <begin position="759"/>
        <end position="784"/>
    </location>
</feature>
<evidence type="ECO:0000256" key="7">
    <source>
        <dbReference type="ARBA" id="ARBA00032014"/>
    </source>
</evidence>
<dbReference type="OrthoDB" id="4206906at2759"/>
<dbReference type="Proteomes" id="UP000242877">
    <property type="component" value="Unassembled WGS sequence"/>
</dbReference>
<comment type="subcellular location">
    <subcellularLocation>
        <location evidence="1 8">Nucleus</location>
    </subcellularLocation>
</comment>
<comment type="caution">
    <text evidence="10">The sequence shown here is derived from an EMBL/GenBank/DDBJ whole genome shotgun (WGS) entry which is preliminary data.</text>
</comment>
<accession>A0A167XZV8</accession>
<gene>
    <name evidence="8" type="primary">MED17</name>
    <name evidence="10" type="ORF">AAP_03781</name>
</gene>
<evidence type="ECO:0000256" key="9">
    <source>
        <dbReference type="SAM" id="MobiDB-lite"/>
    </source>
</evidence>
<comment type="function">
    <text evidence="8">Component of the Mediator complex, a coactivator involved in the regulated transcription of nearly all RNA polymerase II-dependent genes. Mediator functions as a bridge to convey information from gene-specific regulatory proteins to the basal RNA polymerase II transcription machinery. Mediator is recruited to promoters by direct interactions with regulatory proteins and serves as a scaffold for the assembly of a functional preinitiation complex with RNA polymerase II and the general transcription factors.</text>
</comment>
<dbReference type="InterPro" id="IPR019313">
    <property type="entry name" value="Mediator_Med17"/>
</dbReference>
<name>A0A167XZV8_9EURO</name>
<dbReference type="AlphaFoldDB" id="A0A167XZV8"/>
<comment type="subunit">
    <text evidence="8">Component of the Mediator complex.</text>
</comment>
<keyword evidence="6 8" id="KW-0539">Nucleus</keyword>